<dbReference type="STRING" id="536019.Mesop_6066"/>
<name>F7Y0A3_MESOW</name>
<evidence type="ECO:0000313" key="2">
    <source>
        <dbReference type="EMBL" id="AEH90469.1"/>
    </source>
</evidence>
<accession>F7Y0A3</accession>
<sequence length="233" mass="25103">MFRDAHKGPFYRSEAEDFLVIVPSMVRIISAAEKVWETAVEPNLAILDRMGSAALLLNCRGRVTRYNKHAEALLGSGLVVHGGRLRAADRASDSRLQKLIAGVVSQCGDFSDGEPVLIAREGSPWLLAEAIPMTSFVHDLFNGGDALLYFTDLVAELPLPKHLIRQAFQLTAAETRLACSLADGQGISAASSALGIGRETARTQLRAIFSKTSTGSQAELAKLLSRYQGSPTH</sequence>
<protein>
    <submittedName>
        <fullName evidence="2">Transcriptional regulator, LuxR family</fullName>
    </submittedName>
</protein>
<organism evidence="2 3">
    <name type="scientific">Mesorhizobium opportunistum (strain LMG 24607 / HAMBI 3007 / WSM2075)</name>
    <dbReference type="NCBI Taxonomy" id="536019"/>
    <lineage>
        <taxon>Bacteria</taxon>
        <taxon>Pseudomonadati</taxon>
        <taxon>Pseudomonadota</taxon>
        <taxon>Alphaproteobacteria</taxon>
        <taxon>Hyphomicrobiales</taxon>
        <taxon>Phyllobacteriaceae</taxon>
        <taxon>Mesorhizobium</taxon>
    </lineage>
</organism>
<dbReference type="SUPFAM" id="SSF46894">
    <property type="entry name" value="C-terminal effector domain of the bipartite response regulators"/>
    <property type="match status" value="1"/>
</dbReference>
<dbReference type="AlphaFoldDB" id="F7Y0A3"/>
<dbReference type="EMBL" id="CP002279">
    <property type="protein sequence ID" value="AEH90469.1"/>
    <property type="molecule type" value="Genomic_DNA"/>
</dbReference>
<dbReference type="Gene3D" id="1.10.10.10">
    <property type="entry name" value="Winged helix-like DNA-binding domain superfamily/Winged helix DNA-binding domain"/>
    <property type="match status" value="1"/>
</dbReference>
<evidence type="ECO:0000259" key="1">
    <source>
        <dbReference type="SMART" id="SM00421"/>
    </source>
</evidence>
<evidence type="ECO:0000313" key="3">
    <source>
        <dbReference type="Proteomes" id="UP000001623"/>
    </source>
</evidence>
<dbReference type="InterPro" id="IPR036388">
    <property type="entry name" value="WH-like_DNA-bd_sf"/>
</dbReference>
<feature type="domain" description="HTH luxR-type" evidence="1">
    <location>
        <begin position="167"/>
        <end position="224"/>
    </location>
</feature>
<dbReference type="GO" id="GO:0003677">
    <property type="term" value="F:DNA binding"/>
    <property type="evidence" value="ECO:0007669"/>
    <property type="project" value="InterPro"/>
</dbReference>
<dbReference type="InterPro" id="IPR000792">
    <property type="entry name" value="Tscrpt_reg_LuxR_C"/>
</dbReference>
<dbReference type="eggNOG" id="COG2771">
    <property type="taxonomic scope" value="Bacteria"/>
</dbReference>
<reference evidence="2 3" key="1">
    <citation type="submission" date="2010-10" db="EMBL/GenBank/DDBJ databases">
        <title>Complete sequence of Mesorhizobium opportunistum WSM2075.</title>
        <authorList>
            <consortium name="US DOE Joint Genome Institute"/>
            <person name="Lucas S."/>
            <person name="Copeland A."/>
            <person name="Lapidus A."/>
            <person name="Cheng J.-F."/>
            <person name="Bruce D."/>
            <person name="Goodwin L."/>
            <person name="Pitluck S."/>
            <person name="Chertkov O."/>
            <person name="Misra M."/>
            <person name="Detter J.C."/>
            <person name="Han C."/>
            <person name="Tapia R."/>
            <person name="Land M."/>
            <person name="Hauser L."/>
            <person name="Kyrpides N."/>
            <person name="Ovchinnikova G."/>
            <person name="Mavrommatis K.M."/>
            <person name="Tiwari R.P."/>
            <person name="Howieson J.G."/>
            <person name="O'Hara G.W."/>
            <person name="Nandasena K.G."/>
            <person name="Woyke T."/>
        </authorList>
    </citation>
    <scope>NUCLEOTIDE SEQUENCE [LARGE SCALE GENOMIC DNA]</scope>
    <source>
        <strain evidence="3">LMG 24607 / HAMBI 3007 / WSM2075</strain>
    </source>
</reference>
<dbReference type="Proteomes" id="UP000001623">
    <property type="component" value="Chromosome"/>
</dbReference>
<gene>
    <name evidence="2" type="ordered locus">Mesop_6066</name>
</gene>
<dbReference type="KEGG" id="mop:Mesop_6066"/>
<proteinExistence type="predicted"/>
<dbReference type="InterPro" id="IPR016032">
    <property type="entry name" value="Sig_transdc_resp-reg_C-effctor"/>
</dbReference>
<dbReference type="HOGENOM" id="CLU_1188844_0_0_5"/>
<dbReference type="SMART" id="SM00421">
    <property type="entry name" value="HTH_LUXR"/>
    <property type="match status" value="1"/>
</dbReference>
<dbReference type="GO" id="GO:0006355">
    <property type="term" value="P:regulation of DNA-templated transcription"/>
    <property type="evidence" value="ECO:0007669"/>
    <property type="project" value="InterPro"/>
</dbReference>